<evidence type="ECO:0000256" key="5">
    <source>
        <dbReference type="ARBA" id="ARBA00023128"/>
    </source>
</evidence>
<dbReference type="GeneID" id="114241856"/>
<evidence type="ECO:0000256" key="6">
    <source>
        <dbReference type="ARBA" id="ARBA00023136"/>
    </source>
</evidence>
<evidence type="ECO:0000256" key="2">
    <source>
        <dbReference type="ARBA" id="ARBA00010904"/>
    </source>
</evidence>
<keyword evidence="3" id="KW-0812">Transmembrane</keyword>
<comment type="subcellular location">
    <subcellularLocation>
        <location evidence="7">Mitochondrion inner membrane</location>
    </subcellularLocation>
    <subcellularLocation>
        <location evidence="1">Mitochondrion membrane</location>
    </subcellularLocation>
</comment>
<comment type="function">
    <text evidence="7">Component of the MICOS complex, a large protein complex of the mitochondrial inner membrane that plays crucial roles in the maintenance of crista junctions, inner membrane architecture, and formation of contact sites to the outer membrane.</text>
</comment>
<dbReference type="GO" id="GO:0061617">
    <property type="term" value="C:MICOS complex"/>
    <property type="evidence" value="ECO:0007669"/>
    <property type="project" value="UniProtKB-UniRule"/>
</dbReference>
<dbReference type="Pfam" id="PF09769">
    <property type="entry name" value="ApoO"/>
    <property type="match status" value="1"/>
</dbReference>
<gene>
    <name evidence="10" type="primary">LOC114241856</name>
</gene>
<dbReference type="AlphaFoldDB" id="A0A6J2JH68"/>
<accession>A0A6J2JH68</accession>
<evidence type="ECO:0000256" key="8">
    <source>
        <dbReference type="SAM" id="MobiDB-lite"/>
    </source>
</evidence>
<keyword evidence="9" id="KW-1185">Reference proteome</keyword>
<sequence length="254" mass="28651">MRRQLTNLDTDSLPPCPEDTSPEDDSHLDLYIIGKLWIDALRSALLGAKIVPTVEAAKTEVPTKPPPMRLNELPLYDNPHQIYKDYLEDLEKCPKAKSKMLHEYLQPHVTALRMSAQCNYCDFKCELESMKEEICLSMRKAKSDFKAYMRDPKNLELRHSVVGIGALSGYLFASKRGIPGRLFFTSLGALAGGALCFPKETDEIFRSAMYHFGKAALGVYNLICSHNLSLRDRLPCEADQPAPKELKKLNKCTK</sequence>
<dbReference type="GO" id="GO:0042407">
    <property type="term" value="P:cristae formation"/>
    <property type="evidence" value="ECO:0007669"/>
    <property type="project" value="InterPro"/>
</dbReference>
<dbReference type="InterPro" id="IPR033182">
    <property type="entry name" value="MIC26/MIC27_animal"/>
</dbReference>
<keyword evidence="4" id="KW-1133">Transmembrane helix</keyword>
<evidence type="ECO:0000256" key="1">
    <source>
        <dbReference type="ARBA" id="ARBA00004325"/>
    </source>
</evidence>
<proteinExistence type="inferred from homology"/>
<feature type="region of interest" description="Disordered" evidence="8">
    <location>
        <begin position="1"/>
        <end position="24"/>
    </location>
</feature>
<keyword evidence="7" id="KW-0999">Mitochondrion inner membrane</keyword>
<keyword evidence="5 7" id="KW-0496">Mitochondrion</keyword>
<dbReference type="PANTHER" id="PTHR14564">
    <property type="entry name" value="MICOS COMPLEX SUBUNIT MIC26 / MIC27 FAMILY MEMBER"/>
    <property type="match status" value="1"/>
</dbReference>
<reference evidence="10" key="1">
    <citation type="submission" date="2025-08" db="UniProtKB">
        <authorList>
            <consortium name="RefSeq"/>
        </authorList>
    </citation>
    <scope>IDENTIFICATION</scope>
    <source>
        <tissue evidence="10">Silk gland</tissue>
    </source>
</reference>
<keyword evidence="6" id="KW-0472">Membrane</keyword>
<dbReference type="RefSeq" id="XP_028028628.1">
    <property type="nucleotide sequence ID" value="XM_028172827.1"/>
</dbReference>
<protein>
    <recommendedName>
        <fullName evidence="7">MICOS complex subunit</fullName>
    </recommendedName>
</protein>
<comment type="similarity">
    <text evidence="2">Belongs to the apolipoprotein O/MICOS complex subunit Mic27 family.</text>
</comment>
<evidence type="ECO:0000256" key="4">
    <source>
        <dbReference type="ARBA" id="ARBA00022989"/>
    </source>
</evidence>
<evidence type="ECO:0000313" key="9">
    <source>
        <dbReference type="Proteomes" id="UP000504629"/>
    </source>
</evidence>
<dbReference type="OrthoDB" id="7468199at2759"/>
<comment type="subunit">
    <text evidence="7">Component of the mitochondrial contact site and cristae organizing system (MICOS) complex.</text>
</comment>
<dbReference type="KEGG" id="bman:114241856"/>
<evidence type="ECO:0000256" key="3">
    <source>
        <dbReference type="ARBA" id="ARBA00022692"/>
    </source>
</evidence>
<feature type="compositionally biased region" description="Polar residues" evidence="8">
    <location>
        <begin position="1"/>
        <end position="10"/>
    </location>
</feature>
<name>A0A6J2JH68_BOMMA</name>
<dbReference type="InterPro" id="IPR019166">
    <property type="entry name" value="MIC26/MIC27"/>
</dbReference>
<dbReference type="Proteomes" id="UP000504629">
    <property type="component" value="Unplaced"/>
</dbReference>
<evidence type="ECO:0000256" key="7">
    <source>
        <dbReference type="RuleBase" id="RU363021"/>
    </source>
</evidence>
<organism evidence="9 10">
    <name type="scientific">Bombyx mandarina</name>
    <name type="common">Wild silk moth</name>
    <name type="synonym">Wild silkworm</name>
    <dbReference type="NCBI Taxonomy" id="7092"/>
    <lineage>
        <taxon>Eukaryota</taxon>
        <taxon>Metazoa</taxon>
        <taxon>Ecdysozoa</taxon>
        <taxon>Arthropoda</taxon>
        <taxon>Hexapoda</taxon>
        <taxon>Insecta</taxon>
        <taxon>Pterygota</taxon>
        <taxon>Neoptera</taxon>
        <taxon>Endopterygota</taxon>
        <taxon>Lepidoptera</taxon>
        <taxon>Glossata</taxon>
        <taxon>Ditrysia</taxon>
        <taxon>Bombycoidea</taxon>
        <taxon>Bombycidae</taxon>
        <taxon>Bombycinae</taxon>
        <taxon>Bombyx</taxon>
    </lineage>
</organism>
<evidence type="ECO:0000313" key="10">
    <source>
        <dbReference type="RefSeq" id="XP_028028628.1"/>
    </source>
</evidence>